<feature type="domain" description="Phosphoribosyltransferase" evidence="2">
    <location>
        <begin position="152"/>
        <end position="248"/>
    </location>
</feature>
<dbReference type="CDD" id="cd06223">
    <property type="entry name" value="PRTases_typeI"/>
    <property type="match status" value="1"/>
</dbReference>
<dbReference type="InterPro" id="IPR051910">
    <property type="entry name" value="ComF/GntX_DNA_util-trans"/>
</dbReference>
<dbReference type="Pfam" id="PF00156">
    <property type="entry name" value="Pribosyltran"/>
    <property type="match status" value="1"/>
</dbReference>
<reference evidence="4" key="2">
    <citation type="submission" date="2020-09" db="EMBL/GenBank/DDBJ databases">
        <authorList>
            <person name="Sun Q."/>
            <person name="Zhou Y."/>
        </authorList>
    </citation>
    <scope>NUCLEOTIDE SEQUENCE</scope>
    <source>
        <strain evidence="4">CGMCC 1.15493</strain>
    </source>
</reference>
<evidence type="ECO:0000259" key="2">
    <source>
        <dbReference type="Pfam" id="PF00156"/>
    </source>
</evidence>
<comment type="similarity">
    <text evidence="1">Belongs to the ComF/GntX family.</text>
</comment>
<dbReference type="SUPFAM" id="SSF53271">
    <property type="entry name" value="PRTase-like"/>
    <property type="match status" value="1"/>
</dbReference>
<keyword evidence="5" id="KW-1185">Reference proteome</keyword>
<dbReference type="PANTHER" id="PTHR47505:SF1">
    <property type="entry name" value="DNA UTILIZATION PROTEIN YHGH"/>
    <property type="match status" value="1"/>
</dbReference>
<name>A0A916Y625_9HYPH</name>
<dbReference type="InterPro" id="IPR044005">
    <property type="entry name" value="DZR_2"/>
</dbReference>
<accession>A0A916Y625</accession>
<dbReference type="AlphaFoldDB" id="A0A916Y625"/>
<gene>
    <name evidence="4" type="ORF">GCM10011335_39880</name>
</gene>
<dbReference type="InterPro" id="IPR029057">
    <property type="entry name" value="PRTase-like"/>
</dbReference>
<evidence type="ECO:0000256" key="1">
    <source>
        <dbReference type="ARBA" id="ARBA00008007"/>
    </source>
</evidence>
<feature type="domain" description="Double zinc ribbon" evidence="3">
    <location>
        <begin position="18"/>
        <end position="64"/>
    </location>
</feature>
<reference evidence="4" key="1">
    <citation type="journal article" date="2014" name="Int. J. Syst. Evol. Microbiol.">
        <title>Complete genome sequence of Corynebacterium casei LMG S-19264T (=DSM 44701T), isolated from a smear-ripened cheese.</title>
        <authorList>
            <consortium name="US DOE Joint Genome Institute (JGI-PGF)"/>
            <person name="Walter F."/>
            <person name="Albersmeier A."/>
            <person name="Kalinowski J."/>
            <person name="Ruckert C."/>
        </authorList>
    </citation>
    <scope>NUCLEOTIDE SEQUENCE</scope>
    <source>
        <strain evidence="4">CGMCC 1.15493</strain>
    </source>
</reference>
<comment type="caution">
    <text evidence="4">The sequence shown here is derived from an EMBL/GenBank/DDBJ whole genome shotgun (WGS) entry which is preliminary data.</text>
</comment>
<evidence type="ECO:0000259" key="3">
    <source>
        <dbReference type="Pfam" id="PF18912"/>
    </source>
</evidence>
<organism evidence="4 5">
    <name type="scientific">Aureimonas glaciei</name>
    <dbReference type="NCBI Taxonomy" id="1776957"/>
    <lineage>
        <taxon>Bacteria</taxon>
        <taxon>Pseudomonadati</taxon>
        <taxon>Pseudomonadota</taxon>
        <taxon>Alphaproteobacteria</taxon>
        <taxon>Hyphomicrobiales</taxon>
        <taxon>Aurantimonadaceae</taxon>
        <taxon>Aureimonas</taxon>
    </lineage>
</organism>
<dbReference type="Pfam" id="PF18912">
    <property type="entry name" value="DZR_2"/>
    <property type="match status" value="1"/>
</dbReference>
<dbReference type="PANTHER" id="PTHR47505">
    <property type="entry name" value="DNA UTILIZATION PROTEIN YHGH"/>
    <property type="match status" value="1"/>
</dbReference>
<protein>
    <submittedName>
        <fullName evidence="4">Amidophosphoribosyltransferase</fullName>
    </submittedName>
</protein>
<dbReference type="EMBL" id="BMJJ01000010">
    <property type="protein sequence ID" value="GGD32911.1"/>
    <property type="molecule type" value="Genomic_DNA"/>
</dbReference>
<dbReference type="InterPro" id="IPR000836">
    <property type="entry name" value="PRTase_dom"/>
</dbReference>
<sequence length="254" mass="27088">MDLSLQHAAGLLARSVGQLLFPPVCAGCASAVGSPDALCGACWTRLRFIEPPYCAILGLPFAYDPGEGAVSPQAIADPPSFARHRSVVIYDGLAARLVASLKYGDRTDLVPAMAAWMGRAGQELLAAADIIVPVPLHHRRLWWRRFNQSAELARRLSGDAAARGRVLAYEPLALVRVKATRSQVGLGRRQREDNVRGAFTVRPERRAAVLGKRVLLVDDVFTTGATVGAASRALKRAGAGDVDVLTFAGVAAEE</sequence>
<proteinExistence type="inferred from homology"/>
<evidence type="ECO:0000313" key="4">
    <source>
        <dbReference type="EMBL" id="GGD32911.1"/>
    </source>
</evidence>
<dbReference type="RefSeq" id="WP_188854056.1">
    <property type="nucleotide sequence ID" value="NZ_BMJJ01000010.1"/>
</dbReference>
<evidence type="ECO:0000313" key="5">
    <source>
        <dbReference type="Proteomes" id="UP000613160"/>
    </source>
</evidence>
<dbReference type="Proteomes" id="UP000613160">
    <property type="component" value="Unassembled WGS sequence"/>
</dbReference>
<dbReference type="Gene3D" id="3.40.50.2020">
    <property type="match status" value="1"/>
</dbReference>